<proteinExistence type="inferred from homology"/>
<dbReference type="AlphaFoldDB" id="A0A4Y7RUG2"/>
<evidence type="ECO:0000256" key="4">
    <source>
        <dbReference type="ARBA" id="ARBA00023163"/>
    </source>
</evidence>
<gene>
    <name evidence="6" type="primary">cynR_2</name>
    <name evidence="6" type="ORF">Pmgp_01027</name>
</gene>
<keyword evidence="7" id="KW-1185">Reference proteome</keyword>
<dbReference type="InterPro" id="IPR036388">
    <property type="entry name" value="WH-like_DNA-bd_sf"/>
</dbReference>
<dbReference type="GO" id="GO:0003677">
    <property type="term" value="F:DNA binding"/>
    <property type="evidence" value="ECO:0007669"/>
    <property type="project" value="UniProtKB-KW"/>
</dbReference>
<name>A0A4Y7RUG2_9FIRM</name>
<dbReference type="CDD" id="cd05466">
    <property type="entry name" value="PBP2_LTTR_substrate"/>
    <property type="match status" value="1"/>
</dbReference>
<dbReference type="Pfam" id="PF03466">
    <property type="entry name" value="LysR_substrate"/>
    <property type="match status" value="1"/>
</dbReference>
<evidence type="ECO:0000256" key="1">
    <source>
        <dbReference type="ARBA" id="ARBA00009437"/>
    </source>
</evidence>
<dbReference type="SUPFAM" id="SSF46785">
    <property type="entry name" value="Winged helix' DNA-binding domain"/>
    <property type="match status" value="1"/>
</dbReference>
<dbReference type="Gene3D" id="3.40.190.290">
    <property type="match status" value="1"/>
</dbReference>
<feature type="domain" description="HTH lysR-type" evidence="5">
    <location>
        <begin position="1"/>
        <end position="58"/>
    </location>
</feature>
<evidence type="ECO:0000256" key="3">
    <source>
        <dbReference type="ARBA" id="ARBA00023125"/>
    </source>
</evidence>
<dbReference type="RefSeq" id="WP_134212901.1">
    <property type="nucleotide sequence ID" value="NZ_QFFZ01000007.1"/>
</dbReference>
<dbReference type="GO" id="GO:0005829">
    <property type="term" value="C:cytosol"/>
    <property type="evidence" value="ECO:0007669"/>
    <property type="project" value="TreeGrafter"/>
</dbReference>
<comment type="caution">
    <text evidence="6">The sequence shown here is derived from an EMBL/GenBank/DDBJ whole genome shotgun (WGS) entry which is preliminary data.</text>
</comment>
<dbReference type="PRINTS" id="PR00039">
    <property type="entry name" value="HTHLYSR"/>
</dbReference>
<keyword evidence="3" id="KW-0238">DNA-binding</keyword>
<dbReference type="InterPro" id="IPR036390">
    <property type="entry name" value="WH_DNA-bd_sf"/>
</dbReference>
<reference evidence="6 7" key="1">
    <citation type="journal article" date="2018" name="Environ. Microbiol.">
        <title>Novel energy conservation strategies and behaviour of Pelotomaculum schinkii driving syntrophic propionate catabolism.</title>
        <authorList>
            <person name="Hidalgo-Ahumada C.A.P."/>
            <person name="Nobu M.K."/>
            <person name="Narihiro T."/>
            <person name="Tamaki H."/>
            <person name="Liu W.T."/>
            <person name="Kamagata Y."/>
            <person name="Stams A.J.M."/>
            <person name="Imachi H."/>
            <person name="Sousa D.Z."/>
        </authorList>
    </citation>
    <scope>NUCLEOTIDE SEQUENCE [LARGE SCALE GENOMIC DNA]</scope>
    <source>
        <strain evidence="6 7">MGP</strain>
    </source>
</reference>
<dbReference type="EMBL" id="QFFZ01000007">
    <property type="protein sequence ID" value="TEB12410.1"/>
    <property type="molecule type" value="Genomic_DNA"/>
</dbReference>
<evidence type="ECO:0000256" key="2">
    <source>
        <dbReference type="ARBA" id="ARBA00023015"/>
    </source>
</evidence>
<evidence type="ECO:0000313" key="6">
    <source>
        <dbReference type="EMBL" id="TEB12410.1"/>
    </source>
</evidence>
<protein>
    <submittedName>
        <fullName evidence="6">HTH-type transcriptional regulator CynR</fullName>
    </submittedName>
</protein>
<dbReference type="OrthoDB" id="9803714at2"/>
<dbReference type="FunFam" id="1.10.10.10:FF:000001">
    <property type="entry name" value="LysR family transcriptional regulator"/>
    <property type="match status" value="1"/>
</dbReference>
<dbReference type="Gene3D" id="1.10.10.10">
    <property type="entry name" value="Winged helix-like DNA-binding domain superfamily/Winged helix DNA-binding domain"/>
    <property type="match status" value="1"/>
</dbReference>
<dbReference type="InterPro" id="IPR000847">
    <property type="entry name" value="LysR_HTH_N"/>
</dbReference>
<comment type="similarity">
    <text evidence="1">Belongs to the LysR transcriptional regulatory family.</text>
</comment>
<dbReference type="GO" id="GO:0003700">
    <property type="term" value="F:DNA-binding transcription factor activity"/>
    <property type="evidence" value="ECO:0007669"/>
    <property type="project" value="InterPro"/>
</dbReference>
<organism evidence="6 7">
    <name type="scientific">Pelotomaculum propionicicum</name>
    <dbReference type="NCBI Taxonomy" id="258475"/>
    <lineage>
        <taxon>Bacteria</taxon>
        <taxon>Bacillati</taxon>
        <taxon>Bacillota</taxon>
        <taxon>Clostridia</taxon>
        <taxon>Eubacteriales</taxon>
        <taxon>Desulfotomaculaceae</taxon>
        <taxon>Pelotomaculum</taxon>
    </lineage>
</organism>
<dbReference type="Pfam" id="PF00126">
    <property type="entry name" value="HTH_1"/>
    <property type="match status" value="1"/>
</dbReference>
<keyword evidence="4" id="KW-0804">Transcription</keyword>
<dbReference type="Proteomes" id="UP000297597">
    <property type="component" value="Unassembled WGS sequence"/>
</dbReference>
<dbReference type="SUPFAM" id="SSF53850">
    <property type="entry name" value="Periplasmic binding protein-like II"/>
    <property type="match status" value="1"/>
</dbReference>
<dbReference type="InterPro" id="IPR005119">
    <property type="entry name" value="LysR_subst-bd"/>
</dbReference>
<keyword evidence="2" id="KW-0805">Transcription regulation</keyword>
<evidence type="ECO:0000313" key="7">
    <source>
        <dbReference type="Proteomes" id="UP000297597"/>
    </source>
</evidence>
<accession>A0A4Y7RUG2</accession>
<dbReference type="PROSITE" id="PS50931">
    <property type="entry name" value="HTH_LYSR"/>
    <property type="match status" value="1"/>
</dbReference>
<sequence>MEMHQLEYVLAVAKYNNFTRAAEEIKISQSSLSQQINKLENELGTSLFVRTTRSVQLTPAGSEFVTHAQRIMSGVNEAKRCIQEYVSIVKGELKLGTLAVIGSYSLPNLVTSFQDNFPGIKLSLYEEQCEELLYLLHAQKIDAAFVQINKPNPNFNFYPLVNDKMVVVTSHRHPLANRVSIDIKELENEKMILTPSTSGHYHDFYNACQAAGFVPNVVLNCSVVKTMLAFVREELGITVLSSKVALAERDPSMRVIGLTPTIHRRINLATRNSSDTPPTLKMFLKYIPQWLKTQAAIDRAKVTAISSSLTRNSLQLVR</sequence>
<evidence type="ECO:0000259" key="5">
    <source>
        <dbReference type="PROSITE" id="PS50931"/>
    </source>
</evidence>
<dbReference type="InterPro" id="IPR050950">
    <property type="entry name" value="HTH-type_LysR_regulators"/>
</dbReference>
<dbReference type="PANTHER" id="PTHR30419">
    <property type="entry name" value="HTH-TYPE TRANSCRIPTIONAL REGULATOR YBHD"/>
    <property type="match status" value="1"/>
</dbReference>